<name>A0A484DMU8_PERFV</name>
<gene>
    <name evidence="1" type="ORF">EPR50_G00001410</name>
</gene>
<evidence type="ECO:0000313" key="2">
    <source>
        <dbReference type="Proteomes" id="UP000295070"/>
    </source>
</evidence>
<comment type="caution">
    <text evidence="1">The sequence shown here is derived from an EMBL/GenBank/DDBJ whole genome shotgun (WGS) entry which is preliminary data.</text>
</comment>
<dbReference type="PANTHER" id="PTHR31025">
    <property type="entry name" value="SI:CH211-196P9.1-RELATED"/>
    <property type="match status" value="1"/>
</dbReference>
<proteinExistence type="predicted"/>
<sequence length="155" mass="17484">MTLSDTDVLSGLYRSSVVQNSNQQKRVVLLGLAHFLKEDPSQFFKICKPNEESEAVKGMNVGILVVTEEDPQCPVPKEMIDIALILEEHIVLWDLKDVPNTFALLMGLLYVFNNHYPKGLKYMFEVIQKVIMNIGGDLCSSRVNGLRNKLMSKSL</sequence>
<dbReference type="PANTHER" id="PTHR31025:SF19">
    <property type="entry name" value="SI:CH73-42K18.1-RELATED"/>
    <property type="match status" value="1"/>
</dbReference>
<organism evidence="1 2">
    <name type="scientific">Perca flavescens</name>
    <name type="common">American yellow perch</name>
    <name type="synonym">Morone flavescens</name>
    <dbReference type="NCBI Taxonomy" id="8167"/>
    <lineage>
        <taxon>Eukaryota</taxon>
        <taxon>Metazoa</taxon>
        <taxon>Chordata</taxon>
        <taxon>Craniata</taxon>
        <taxon>Vertebrata</taxon>
        <taxon>Euteleostomi</taxon>
        <taxon>Actinopterygii</taxon>
        <taxon>Neopterygii</taxon>
        <taxon>Teleostei</taxon>
        <taxon>Neoteleostei</taxon>
        <taxon>Acanthomorphata</taxon>
        <taxon>Eupercaria</taxon>
        <taxon>Perciformes</taxon>
        <taxon>Percoidei</taxon>
        <taxon>Percidae</taxon>
        <taxon>Percinae</taxon>
        <taxon>Perca</taxon>
    </lineage>
</organism>
<protein>
    <submittedName>
        <fullName evidence="1">Uncharacterized protein</fullName>
    </submittedName>
</protein>
<keyword evidence="2" id="KW-1185">Reference proteome</keyword>
<dbReference type="Proteomes" id="UP000295070">
    <property type="component" value="Chromosome 1"/>
</dbReference>
<dbReference type="AlphaFoldDB" id="A0A484DMU8"/>
<evidence type="ECO:0000313" key="1">
    <source>
        <dbReference type="EMBL" id="TDH16769.1"/>
    </source>
</evidence>
<reference evidence="1 2" key="1">
    <citation type="submission" date="2019-01" db="EMBL/GenBank/DDBJ databases">
        <title>A chromosome-scale genome assembly of the yellow perch, Perca flavescens.</title>
        <authorList>
            <person name="Feron R."/>
            <person name="Morvezen R."/>
            <person name="Bestin A."/>
            <person name="Haffray P."/>
            <person name="Klopp C."/>
            <person name="Zahm M."/>
            <person name="Cabau C."/>
            <person name="Roques C."/>
            <person name="Donnadieu C."/>
            <person name="Bouchez O."/>
            <person name="Christie M."/>
            <person name="Larson W."/>
            <person name="Guiguen Y."/>
        </authorList>
    </citation>
    <scope>NUCLEOTIDE SEQUENCE [LARGE SCALE GENOMIC DNA]</scope>
    <source>
        <strain evidence="1">YP-PL-M2</strain>
        <tissue evidence="1">Blood</tissue>
    </source>
</reference>
<accession>A0A484DMU8</accession>
<dbReference type="EMBL" id="SCKG01000001">
    <property type="protein sequence ID" value="TDH16769.1"/>
    <property type="molecule type" value="Genomic_DNA"/>
</dbReference>